<organism evidence="7 8">
    <name type="scientific">Streptomyces uncialis</name>
    <dbReference type="NCBI Taxonomy" id="1048205"/>
    <lineage>
        <taxon>Bacteria</taxon>
        <taxon>Bacillati</taxon>
        <taxon>Actinomycetota</taxon>
        <taxon>Actinomycetes</taxon>
        <taxon>Kitasatosporales</taxon>
        <taxon>Streptomycetaceae</taxon>
        <taxon>Streptomyces</taxon>
    </lineage>
</organism>
<evidence type="ECO:0000256" key="5">
    <source>
        <dbReference type="ARBA" id="ARBA00023136"/>
    </source>
</evidence>
<keyword evidence="5 6" id="KW-0472">Membrane</keyword>
<accession>A0A1Q4V4V1</accession>
<dbReference type="AlphaFoldDB" id="A0A1Q4V4V1"/>
<evidence type="ECO:0000313" key="8">
    <source>
        <dbReference type="Proteomes" id="UP000186455"/>
    </source>
</evidence>
<comment type="subcellular location">
    <subcellularLocation>
        <location evidence="1">Cell membrane</location>
        <topology evidence="1">Multi-pass membrane protein</topology>
    </subcellularLocation>
</comment>
<evidence type="ECO:0000313" key="7">
    <source>
        <dbReference type="EMBL" id="OKH92883.1"/>
    </source>
</evidence>
<dbReference type="Proteomes" id="UP000186455">
    <property type="component" value="Unassembled WGS sequence"/>
</dbReference>
<feature type="transmembrane region" description="Helical" evidence="6">
    <location>
        <begin position="317"/>
        <end position="339"/>
    </location>
</feature>
<feature type="transmembrane region" description="Helical" evidence="6">
    <location>
        <begin position="294"/>
        <end position="311"/>
    </location>
</feature>
<feature type="transmembrane region" description="Helical" evidence="6">
    <location>
        <begin position="265"/>
        <end position="282"/>
    </location>
</feature>
<reference evidence="7 8" key="1">
    <citation type="submission" date="2015-06" db="EMBL/GenBank/DDBJ databases">
        <title>Cloning and characterization of the uncialamcin biosynthetic gene cluster.</title>
        <authorList>
            <person name="Yan X."/>
            <person name="Huang T."/>
            <person name="Ge H."/>
            <person name="Shen B."/>
        </authorList>
    </citation>
    <scope>NUCLEOTIDE SEQUENCE [LARGE SCALE GENOMIC DNA]</scope>
    <source>
        <strain evidence="7 8">DCA2648</strain>
    </source>
</reference>
<evidence type="ECO:0000256" key="2">
    <source>
        <dbReference type="ARBA" id="ARBA00022475"/>
    </source>
</evidence>
<protein>
    <submittedName>
        <fullName evidence="7">Membrane protein</fullName>
    </submittedName>
</protein>
<dbReference type="Pfam" id="PF07690">
    <property type="entry name" value="MFS_1"/>
    <property type="match status" value="1"/>
</dbReference>
<dbReference type="SUPFAM" id="SSF103473">
    <property type="entry name" value="MFS general substrate transporter"/>
    <property type="match status" value="1"/>
</dbReference>
<feature type="transmembrane region" description="Helical" evidence="6">
    <location>
        <begin position="174"/>
        <end position="195"/>
    </location>
</feature>
<dbReference type="PANTHER" id="PTHR23513:SF6">
    <property type="entry name" value="MAJOR FACILITATOR SUPERFAMILY ASSOCIATED DOMAIN-CONTAINING PROTEIN"/>
    <property type="match status" value="1"/>
</dbReference>
<feature type="transmembrane region" description="Helical" evidence="6">
    <location>
        <begin position="231"/>
        <end position="253"/>
    </location>
</feature>
<keyword evidence="4 6" id="KW-1133">Transmembrane helix</keyword>
<comment type="caution">
    <text evidence="7">The sequence shown here is derived from an EMBL/GenBank/DDBJ whole genome shotgun (WGS) entry which is preliminary data.</text>
</comment>
<sequence length="401" mass="40376">MTGEKYGTGGTGATGRVLRDRDAALYLGGVVGAGCGASLLWLTAGIWVKDLTGSNALAALCAFALWAPVLLGPLLGTLADRTRRHPLLVRSNLALALLLLTLCAVDSADRLWLLFTVLVLYGATGVVQDAAEGALVTRIVDRDLLGDFNGLRTTANEGVKLIAPLAGAGLFTAYGGPAVAVLAAVLFALAAGLYARVRVDEPRPEPGTARGFGAVAEGVRELWGCLALRPLLVGCGAVMLLAGVNGAVVFAVVDEGLGRPPGWVGALYTAQGVGSVAVGAVAGRLLRRLGERRFAAYGAGLFAVAVAARAVPDVSVALVASAAVGAGLPCVLIAALTAVQRAVPEAFLGRAVATANTLLLAPNAVALGVGAGLVAGVDHRVLLLALGSAGLVVAGRLRLRL</sequence>
<name>A0A1Q4V4V1_9ACTN</name>
<keyword evidence="2" id="KW-1003">Cell membrane</keyword>
<dbReference type="Gene3D" id="1.20.1250.20">
    <property type="entry name" value="MFS general substrate transporter like domains"/>
    <property type="match status" value="1"/>
</dbReference>
<feature type="transmembrane region" description="Helical" evidence="6">
    <location>
        <begin position="23"/>
        <end position="44"/>
    </location>
</feature>
<feature type="transmembrane region" description="Helical" evidence="6">
    <location>
        <begin position="381"/>
        <end position="399"/>
    </location>
</feature>
<feature type="transmembrane region" description="Helical" evidence="6">
    <location>
        <begin position="351"/>
        <end position="375"/>
    </location>
</feature>
<evidence type="ECO:0000256" key="4">
    <source>
        <dbReference type="ARBA" id="ARBA00022989"/>
    </source>
</evidence>
<proteinExistence type="predicted"/>
<dbReference type="EMBL" id="LFBV01000005">
    <property type="protein sequence ID" value="OKH92883.1"/>
    <property type="molecule type" value="Genomic_DNA"/>
</dbReference>
<keyword evidence="8" id="KW-1185">Reference proteome</keyword>
<evidence type="ECO:0000256" key="6">
    <source>
        <dbReference type="SAM" id="Phobius"/>
    </source>
</evidence>
<gene>
    <name evidence="7" type="ORF">AB852_20395</name>
</gene>
<dbReference type="GO" id="GO:0005886">
    <property type="term" value="C:plasma membrane"/>
    <property type="evidence" value="ECO:0007669"/>
    <property type="project" value="UniProtKB-SubCell"/>
</dbReference>
<feature type="transmembrane region" description="Helical" evidence="6">
    <location>
        <begin position="87"/>
        <end position="108"/>
    </location>
</feature>
<dbReference type="PANTHER" id="PTHR23513">
    <property type="entry name" value="INTEGRAL MEMBRANE EFFLUX PROTEIN-RELATED"/>
    <property type="match status" value="1"/>
</dbReference>
<feature type="transmembrane region" description="Helical" evidence="6">
    <location>
        <begin position="56"/>
        <end position="75"/>
    </location>
</feature>
<dbReference type="InterPro" id="IPR011701">
    <property type="entry name" value="MFS"/>
</dbReference>
<dbReference type="PROSITE" id="PS51257">
    <property type="entry name" value="PROKAR_LIPOPROTEIN"/>
    <property type="match status" value="1"/>
</dbReference>
<dbReference type="STRING" id="1048205.AB852_20395"/>
<dbReference type="RefSeq" id="WP_073790756.1">
    <property type="nucleotide sequence ID" value="NZ_LFBV01000005.1"/>
</dbReference>
<keyword evidence="3 6" id="KW-0812">Transmembrane</keyword>
<evidence type="ECO:0000256" key="3">
    <source>
        <dbReference type="ARBA" id="ARBA00022692"/>
    </source>
</evidence>
<dbReference type="InterPro" id="IPR036259">
    <property type="entry name" value="MFS_trans_sf"/>
</dbReference>
<dbReference type="GO" id="GO:0022857">
    <property type="term" value="F:transmembrane transporter activity"/>
    <property type="evidence" value="ECO:0007669"/>
    <property type="project" value="InterPro"/>
</dbReference>
<evidence type="ECO:0000256" key="1">
    <source>
        <dbReference type="ARBA" id="ARBA00004651"/>
    </source>
</evidence>